<feature type="region of interest" description="Disordered" evidence="10">
    <location>
        <begin position="1"/>
        <end position="67"/>
    </location>
</feature>
<evidence type="ECO:0000256" key="7">
    <source>
        <dbReference type="ARBA" id="ARBA00023242"/>
    </source>
</evidence>
<proteinExistence type="inferred from homology"/>
<dbReference type="STRING" id="32264.T1KT72"/>
<dbReference type="Proteomes" id="UP000015104">
    <property type="component" value="Unassembled WGS sequence"/>
</dbReference>
<dbReference type="HOGENOM" id="CLU_101133_1_0_1"/>
<dbReference type="PANTHER" id="PTHR28314">
    <property type="entry name" value="MEDIATOR OF RNA POLYMERASE II TRANSCRIPTION SUBUNIT 29"/>
    <property type="match status" value="1"/>
</dbReference>
<dbReference type="GO" id="GO:0016592">
    <property type="term" value="C:mediator complex"/>
    <property type="evidence" value="ECO:0007669"/>
    <property type="project" value="InterPro"/>
</dbReference>
<dbReference type="GO" id="GO:0006357">
    <property type="term" value="P:regulation of transcription by RNA polymerase II"/>
    <property type="evidence" value="ECO:0007669"/>
    <property type="project" value="TreeGrafter"/>
</dbReference>
<evidence type="ECO:0000256" key="8">
    <source>
        <dbReference type="ARBA" id="ARBA00030916"/>
    </source>
</evidence>
<feature type="compositionally biased region" description="Basic residues" evidence="10">
    <location>
        <begin position="165"/>
        <end position="174"/>
    </location>
</feature>
<dbReference type="Pfam" id="PF11568">
    <property type="entry name" value="Med29"/>
    <property type="match status" value="1"/>
</dbReference>
<feature type="compositionally biased region" description="Low complexity" evidence="10">
    <location>
        <begin position="134"/>
        <end position="164"/>
    </location>
</feature>
<comment type="subcellular location">
    <subcellularLocation>
        <location evidence="1">Nucleus</location>
    </subcellularLocation>
</comment>
<dbReference type="PANTHER" id="PTHR28314:SF1">
    <property type="entry name" value="MEDIATOR OF RNA POLYMERASE II TRANSCRIPTION SUBUNIT 29"/>
    <property type="match status" value="1"/>
</dbReference>
<keyword evidence="5" id="KW-0010">Activator</keyword>
<reference evidence="11" key="2">
    <citation type="submission" date="2015-06" db="UniProtKB">
        <authorList>
            <consortium name="EnsemblMetazoa"/>
        </authorList>
    </citation>
    <scope>IDENTIFICATION</scope>
</reference>
<keyword evidence="12" id="KW-1185">Reference proteome</keyword>
<comment type="similarity">
    <text evidence="2">Belongs to the Mediator complex subunit 29 family.</text>
</comment>
<accession>T1KT72</accession>
<organism evidence="11 12">
    <name type="scientific">Tetranychus urticae</name>
    <name type="common">Two-spotted spider mite</name>
    <dbReference type="NCBI Taxonomy" id="32264"/>
    <lineage>
        <taxon>Eukaryota</taxon>
        <taxon>Metazoa</taxon>
        <taxon>Ecdysozoa</taxon>
        <taxon>Arthropoda</taxon>
        <taxon>Chelicerata</taxon>
        <taxon>Arachnida</taxon>
        <taxon>Acari</taxon>
        <taxon>Acariformes</taxon>
        <taxon>Trombidiformes</taxon>
        <taxon>Prostigmata</taxon>
        <taxon>Eleutherengona</taxon>
        <taxon>Raphignathae</taxon>
        <taxon>Tetranychoidea</taxon>
        <taxon>Tetranychidae</taxon>
        <taxon>Tetranychus</taxon>
    </lineage>
</organism>
<evidence type="ECO:0000256" key="3">
    <source>
        <dbReference type="ARBA" id="ARBA00019684"/>
    </source>
</evidence>
<evidence type="ECO:0000256" key="1">
    <source>
        <dbReference type="ARBA" id="ARBA00004123"/>
    </source>
</evidence>
<evidence type="ECO:0000256" key="4">
    <source>
        <dbReference type="ARBA" id="ARBA00023015"/>
    </source>
</evidence>
<reference evidence="12" key="1">
    <citation type="submission" date="2011-08" db="EMBL/GenBank/DDBJ databases">
        <authorList>
            <person name="Rombauts S."/>
        </authorList>
    </citation>
    <scope>NUCLEOTIDE SEQUENCE</scope>
    <source>
        <strain evidence="12">London</strain>
    </source>
</reference>
<evidence type="ECO:0000256" key="2">
    <source>
        <dbReference type="ARBA" id="ARBA00009851"/>
    </source>
</evidence>
<feature type="compositionally biased region" description="Polar residues" evidence="10">
    <location>
        <begin position="22"/>
        <end position="49"/>
    </location>
</feature>
<name>T1KT72_TETUR</name>
<keyword evidence="7" id="KW-0539">Nucleus</keyword>
<evidence type="ECO:0000256" key="5">
    <source>
        <dbReference type="ARBA" id="ARBA00023159"/>
    </source>
</evidence>
<dbReference type="AlphaFoldDB" id="T1KT72"/>
<evidence type="ECO:0000256" key="9">
    <source>
        <dbReference type="ARBA" id="ARBA00031963"/>
    </source>
</evidence>
<dbReference type="GO" id="GO:0003712">
    <property type="term" value="F:transcription coregulator activity"/>
    <property type="evidence" value="ECO:0007669"/>
    <property type="project" value="TreeGrafter"/>
</dbReference>
<dbReference type="EMBL" id="CAEY01000517">
    <property type="status" value="NOT_ANNOTATED_CDS"/>
    <property type="molecule type" value="Genomic_DNA"/>
</dbReference>
<protein>
    <recommendedName>
        <fullName evidence="3">Mediator of RNA polymerase II transcription subunit 29</fullName>
    </recommendedName>
    <alternativeName>
        <fullName evidence="9">Mediator complex subunit 29</fullName>
    </alternativeName>
    <alternativeName>
        <fullName evidence="8">Protein intersex</fullName>
    </alternativeName>
</protein>
<dbReference type="InterPro" id="IPR021018">
    <property type="entry name" value="Mediator_Med29_met"/>
</dbReference>
<sequence length="330" mass="36590">MPVNEANNEREQINPAGAGNVGSRNELTANRNILTNSNTSQTSANPSSSLDEEVIRRRGKRERKYNIVTRSMDPRVLATRKSPVKRPRSNSATLDIIKMFAELQKSPAKTPVKRQRTSPPSSPGVMTRKRLNMSCDSGIGSASSSPSSTSGTRSSISKKAISVIKARRSRRNLRRSAAPGGEPKYDNIARVKTLVWSLKQSVQGLIKISAAYISHNAAVDSGLKAPDDKVLPAFDKAFEDFHSLLNQIELHFKTIQECAIQQRQSQKYLPGPDKYKAGPPKTEPYMDSGSDHELPYNQYIHLIRGQLSFVESLQKILLDGSRKIELHQTI</sequence>
<dbReference type="EnsemblMetazoa" id="tetur20g02150.1">
    <property type="protein sequence ID" value="tetur20g02150.1"/>
    <property type="gene ID" value="tetur20g02150"/>
</dbReference>
<evidence type="ECO:0000256" key="6">
    <source>
        <dbReference type="ARBA" id="ARBA00023163"/>
    </source>
</evidence>
<evidence type="ECO:0000256" key="10">
    <source>
        <dbReference type="SAM" id="MobiDB-lite"/>
    </source>
</evidence>
<evidence type="ECO:0000313" key="12">
    <source>
        <dbReference type="Proteomes" id="UP000015104"/>
    </source>
</evidence>
<keyword evidence="4" id="KW-0805">Transcription regulation</keyword>
<evidence type="ECO:0000313" key="11">
    <source>
        <dbReference type="EnsemblMetazoa" id="tetur20g02150.1"/>
    </source>
</evidence>
<feature type="region of interest" description="Disordered" evidence="10">
    <location>
        <begin position="105"/>
        <end position="184"/>
    </location>
</feature>
<keyword evidence="6" id="KW-0804">Transcription</keyword>